<evidence type="ECO:0000256" key="6">
    <source>
        <dbReference type="ARBA" id="ARBA00023034"/>
    </source>
</evidence>
<evidence type="ECO:0008006" key="13">
    <source>
        <dbReference type="Google" id="ProtNLM"/>
    </source>
</evidence>
<dbReference type="GO" id="GO:0000139">
    <property type="term" value="C:Golgi membrane"/>
    <property type="evidence" value="ECO:0007669"/>
    <property type="project" value="UniProtKB-SubCell"/>
</dbReference>
<feature type="region of interest" description="Disordered" evidence="9">
    <location>
        <begin position="28"/>
        <end position="64"/>
    </location>
</feature>
<evidence type="ECO:0000256" key="2">
    <source>
        <dbReference type="ARBA" id="ARBA00022448"/>
    </source>
</evidence>
<accession>A0A319D3X0</accession>
<feature type="transmembrane region" description="Helical" evidence="10">
    <location>
        <begin position="149"/>
        <end position="170"/>
    </location>
</feature>
<evidence type="ECO:0000256" key="10">
    <source>
        <dbReference type="SAM" id="Phobius"/>
    </source>
</evidence>
<dbReference type="SUPFAM" id="SSF58038">
    <property type="entry name" value="SNARE fusion complex"/>
    <property type="match status" value="1"/>
</dbReference>
<keyword evidence="12" id="KW-1185">Reference proteome</keyword>
<dbReference type="STRING" id="1448320.A0A319D3X0"/>
<evidence type="ECO:0000313" key="11">
    <source>
        <dbReference type="EMBL" id="PYH92010.1"/>
    </source>
</evidence>
<evidence type="ECO:0000256" key="1">
    <source>
        <dbReference type="ARBA" id="ARBA00004394"/>
    </source>
</evidence>
<reference evidence="11 12" key="1">
    <citation type="submission" date="2018-02" db="EMBL/GenBank/DDBJ databases">
        <title>The genomes of Aspergillus section Nigri reveals drivers in fungal speciation.</title>
        <authorList>
            <consortium name="DOE Joint Genome Institute"/>
            <person name="Vesth T.C."/>
            <person name="Nybo J."/>
            <person name="Theobald S."/>
            <person name="Brandl J."/>
            <person name="Frisvad J.C."/>
            <person name="Nielsen K.F."/>
            <person name="Lyhne E.K."/>
            <person name="Kogle M.E."/>
            <person name="Kuo A."/>
            <person name="Riley R."/>
            <person name="Clum A."/>
            <person name="Nolan M."/>
            <person name="Lipzen A."/>
            <person name="Salamov A."/>
            <person name="Henrissat B."/>
            <person name="Wiebenga A."/>
            <person name="De vries R.P."/>
            <person name="Grigoriev I.V."/>
            <person name="Mortensen U.H."/>
            <person name="Andersen M.R."/>
            <person name="Baker S.E."/>
        </authorList>
    </citation>
    <scope>NUCLEOTIDE SEQUENCE [LARGE SCALE GENOMIC DNA]</scope>
    <source>
        <strain evidence="11 12">CBS 707.79</strain>
    </source>
</reference>
<evidence type="ECO:0000256" key="4">
    <source>
        <dbReference type="ARBA" id="ARBA00022927"/>
    </source>
</evidence>
<keyword evidence="2" id="KW-0813">Transport</keyword>
<dbReference type="VEuPathDB" id="FungiDB:BO71DRAFT_421116"/>
<organism evidence="11 12">
    <name type="scientific">Aspergillus ellipticus CBS 707.79</name>
    <dbReference type="NCBI Taxonomy" id="1448320"/>
    <lineage>
        <taxon>Eukaryota</taxon>
        <taxon>Fungi</taxon>
        <taxon>Dikarya</taxon>
        <taxon>Ascomycota</taxon>
        <taxon>Pezizomycotina</taxon>
        <taxon>Eurotiomycetes</taxon>
        <taxon>Eurotiomycetidae</taxon>
        <taxon>Eurotiales</taxon>
        <taxon>Aspergillaceae</taxon>
        <taxon>Aspergillus</taxon>
        <taxon>Aspergillus subgen. Circumdati</taxon>
    </lineage>
</organism>
<keyword evidence="7 10" id="KW-0472">Membrane</keyword>
<evidence type="ECO:0000256" key="5">
    <source>
        <dbReference type="ARBA" id="ARBA00022989"/>
    </source>
</evidence>
<dbReference type="EMBL" id="KZ825928">
    <property type="protein sequence ID" value="PYH92010.1"/>
    <property type="molecule type" value="Genomic_DNA"/>
</dbReference>
<dbReference type="Gene3D" id="1.20.5.110">
    <property type="match status" value="1"/>
</dbReference>
<evidence type="ECO:0000313" key="12">
    <source>
        <dbReference type="Proteomes" id="UP000247810"/>
    </source>
</evidence>
<dbReference type="CDD" id="cd15853">
    <property type="entry name" value="SNARE_Bet1"/>
    <property type="match status" value="1"/>
</dbReference>
<keyword evidence="5 10" id="KW-1133">Transmembrane helix</keyword>
<dbReference type="InterPro" id="IPR039899">
    <property type="entry name" value="BET1_SNARE"/>
</dbReference>
<gene>
    <name evidence="11" type="ORF">BO71DRAFT_421116</name>
</gene>
<evidence type="ECO:0000256" key="7">
    <source>
        <dbReference type="ARBA" id="ARBA00023136"/>
    </source>
</evidence>
<dbReference type="GO" id="GO:0015031">
    <property type="term" value="P:protein transport"/>
    <property type="evidence" value="ECO:0007669"/>
    <property type="project" value="UniProtKB-KW"/>
</dbReference>
<keyword evidence="4" id="KW-0653">Protein transport</keyword>
<dbReference type="FunFam" id="1.20.5.110:FF:000057">
    <property type="entry name" value="SNARE complex subunit (Bet1), putative"/>
    <property type="match status" value="1"/>
</dbReference>
<evidence type="ECO:0000256" key="3">
    <source>
        <dbReference type="ARBA" id="ARBA00022692"/>
    </source>
</evidence>
<evidence type="ECO:0000256" key="9">
    <source>
        <dbReference type="SAM" id="MobiDB-lite"/>
    </source>
</evidence>
<dbReference type="AlphaFoldDB" id="A0A319D3X0"/>
<name>A0A319D3X0_9EURO</name>
<evidence type="ECO:0000256" key="8">
    <source>
        <dbReference type="ARBA" id="ARBA00046280"/>
    </source>
</evidence>
<protein>
    <recommendedName>
        <fullName evidence="13">SNARE complex subunit</fullName>
    </recommendedName>
</protein>
<keyword evidence="3 10" id="KW-0812">Transmembrane</keyword>
<dbReference type="Proteomes" id="UP000247810">
    <property type="component" value="Unassembled WGS sequence"/>
</dbReference>
<keyword evidence="6" id="KW-0333">Golgi apparatus</keyword>
<dbReference type="OrthoDB" id="261831at2759"/>
<dbReference type="PANTHER" id="PTHR12791">
    <property type="entry name" value="GOLGI SNARE BET1-RELATED"/>
    <property type="match status" value="1"/>
</dbReference>
<comment type="subcellular location">
    <subcellularLocation>
        <location evidence="8">Endomembrane system</location>
        <topology evidence="8">Single-pass type IV membrane protein</topology>
    </subcellularLocation>
    <subcellularLocation>
        <location evidence="1">Golgi apparatus membrane</location>
    </subcellularLocation>
</comment>
<sequence>MVMASRFPRSNLHQRDPRASASLFYSYGGDSRPASKSPGRIGGYGYGGYTPPAGDGPSNGSPAGYRTATPNAKGHYSDAVLSHLESQNDSEVEGISAKVKMLKDLTVAIGDEIRDTSTISDLNNTFENTRARVRGNMNRMLRMAERTGVGWRVWLAFFVAVFLLFAYVWLT</sequence>
<proteinExistence type="predicted"/>